<dbReference type="InterPro" id="IPR010982">
    <property type="entry name" value="Lambda_DNA-bd_dom_sf"/>
</dbReference>
<reference evidence="3 4" key="1">
    <citation type="submission" date="2018-07" db="EMBL/GenBank/DDBJ databases">
        <title>Genomic Encyclopedia of Type Strains, Phase III (KMG-III): the genomes of soil and plant-associated and newly described type strains.</title>
        <authorList>
            <person name="Whitman W."/>
        </authorList>
    </citation>
    <scope>NUCLEOTIDE SEQUENCE [LARGE SCALE GENOMIC DNA]</scope>
    <source>
        <strain evidence="3 4">CECT 8488</strain>
    </source>
</reference>
<keyword evidence="4" id="KW-1185">Reference proteome</keyword>
<keyword evidence="1" id="KW-0238">DNA-binding</keyword>
<sequence>MNKELKLPNVPDLGGALQVLRKERKLTLEQLASRSGVSKSMLSQIERGKVNPTFAVLWNLTFAMGVDIADLVEGGKGAGRKQVIEHLKDYSTPEIRSRDGKCVLKILSPARTILPMEWYEVTMEPGGRLDTVPQPEGTWEHITVQEGQILLTLSDRVMEVQEGDTIRFGPTVAHEIENRGKKTVKALMVMALPSQYQGKS</sequence>
<dbReference type="OrthoDB" id="189170at2"/>
<protein>
    <submittedName>
        <fullName evidence="3">XRE family transcriptional regulator</fullName>
    </submittedName>
</protein>
<dbReference type="EMBL" id="QRDW01000004">
    <property type="protein sequence ID" value="RED50777.1"/>
    <property type="molecule type" value="Genomic_DNA"/>
</dbReference>
<dbReference type="PANTHER" id="PTHR46797:SF1">
    <property type="entry name" value="METHYLPHOSPHONATE SYNTHASE"/>
    <property type="match status" value="1"/>
</dbReference>
<dbReference type="GO" id="GO:0003677">
    <property type="term" value="F:DNA binding"/>
    <property type="evidence" value="ECO:0007669"/>
    <property type="project" value="UniProtKB-KW"/>
</dbReference>
<evidence type="ECO:0000259" key="2">
    <source>
        <dbReference type="PROSITE" id="PS50943"/>
    </source>
</evidence>
<dbReference type="GO" id="GO:0003700">
    <property type="term" value="F:DNA-binding transcription factor activity"/>
    <property type="evidence" value="ECO:0007669"/>
    <property type="project" value="TreeGrafter"/>
</dbReference>
<dbReference type="SUPFAM" id="SSF47413">
    <property type="entry name" value="lambda repressor-like DNA-binding domains"/>
    <property type="match status" value="1"/>
</dbReference>
<dbReference type="Gene3D" id="2.60.120.10">
    <property type="entry name" value="Jelly Rolls"/>
    <property type="match status" value="1"/>
</dbReference>
<dbReference type="InterPro" id="IPR001387">
    <property type="entry name" value="Cro/C1-type_HTH"/>
</dbReference>
<dbReference type="AlphaFoldDB" id="A0A3D9HMP4"/>
<proteinExistence type="predicted"/>
<dbReference type="InterPro" id="IPR014710">
    <property type="entry name" value="RmlC-like_jellyroll"/>
</dbReference>
<evidence type="ECO:0000313" key="3">
    <source>
        <dbReference type="EMBL" id="RED50777.1"/>
    </source>
</evidence>
<feature type="domain" description="HTH cro/C1-type" evidence="2">
    <location>
        <begin position="17"/>
        <end position="71"/>
    </location>
</feature>
<dbReference type="SMART" id="SM00530">
    <property type="entry name" value="HTH_XRE"/>
    <property type="match status" value="1"/>
</dbReference>
<dbReference type="CDD" id="cd00093">
    <property type="entry name" value="HTH_XRE"/>
    <property type="match status" value="1"/>
</dbReference>
<accession>A0A3D9HMP4</accession>
<gene>
    <name evidence="3" type="ORF">DFP90_10448</name>
</gene>
<dbReference type="InterPro" id="IPR050807">
    <property type="entry name" value="TransReg_Diox_bact_type"/>
</dbReference>
<dbReference type="Proteomes" id="UP000256845">
    <property type="component" value="Unassembled WGS sequence"/>
</dbReference>
<dbReference type="Pfam" id="PF01381">
    <property type="entry name" value="HTH_3"/>
    <property type="match status" value="1"/>
</dbReference>
<dbReference type="PROSITE" id="PS50943">
    <property type="entry name" value="HTH_CROC1"/>
    <property type="match status" value="1"/>
</dbReference>
<dbReference type="Gene3D" id="1.10.260.40">
    <property type="entry name" value="lambda repressor-like DNA-binding domains"/>
    <property type="match status" value="1"/>
</dbReference>
<dbReference type="RefSeq" id="WP_115936580.1">
    <property type="nucleotide sequence ID" value="NZ_QRDW01000004.1"/>
</dbReference>
<dbReference type="Pfam" id="PF07883">
    <property type="entry name" value="Cupin_2"/>
    <property type="match status" value="1"/>
</dbReference>
<dbReference type="InterPro" id="IPR013096">
    <property type="entry name" value="Cupin_2"/>
</dbReference>
<dbReference type="PANTHER" id="PTHR46797">
    <property type="entry name" value="HTH-TYPE TRANSCRIPTIONAL REGULATOR"/>
    <property type="match status" value="1"/>
</dbReference>
<dbReference type="GO" id="GO:0005829">
    <property type="term" value="C:cytosol"/>
    <property type="evidence" value="ECO:0007669"/>
    <property type="project" value="TreeGrafter"/>
</dbReference>
<name>A0A3D9HMP4_9PROT</name>
<comment type="caution">
    <text evidence="3">The sequence shown here is derived from an EMBL/GenBank/DDBJ whole genome shotgun (WGS) entry which is preliminary data.</text>
</comment>
<dbReference type="SUPFAM" id="SSF51182">
    <property type="entry name" value="RmlC-like cupins"/>
    <property type="match status" value="1"/>
</dbReference>
<dbReference type="CDD" id="cd02209">
    <property type="entry name" value="cupin_XRE_C"/>
    <property type="match status" value="1"/>
</dbReference>
<evidence type="ECO:0000256" key="1">
    <source>
        <dbReference type="ARBA" id="ARBA00023125"/>
    </source>
</evidence>
<organism evidence="3 4">
    <name type="scientific">Aestuariispira insulae</name>
    <dbReference type="NCBI Taxonomy" id="1461337"/>
    <lineage>
        <taxon>Bacteria</taxon>
        <taxon>Pseudomonadati</taxon>
        <taxon>Pseudomonadota</taxon>
        <taxon>Alphaproteobacteria</taxon>
        <taxon>Rhodospirillales</taxon>
        <taxon>Kiloniellaceae</taxon>
        <taxon>Aestuariispira</taxon>
    </lineage>
</organism>
<evidence type="ECO:0000313" key="4">
    <source>
        <dbReference type="Proteomes" id="UP000256845"/>
    </source>
</evidence>
<dbReference type="InterPro" id="IPR011051">
    <property type="entry name" value="RmlC_Cupin_sf"/>
</dbReference>